<feature type="compositionally biased region" description="Low complexity" evidence="1">
    <location>
        <begin position="39"/>
        <end position="51"/>
    </location>
</feature>
<reference evidence="3" key="1">
    <citation type="journal article" date="2014" name="Proc. Natl. Acad. Sci. U.S.A.">
        <title>Extensive sampling of basidiomycete genomes demonstrates inadequacy of the white-rot/brown-rot paradigm for wood decay fungi.</title>
        <authorList>
            <person name="Riley R."/>
            <person name="Salamov A.A."/>
            <person name="Brown D.W."/>
            <person name="Nagy L.G."/>
            <person name="Floudas D."/>
            <person name="Held B.W."/>
            <person name="Levasseur A."/>
            <person name="Lombard V."/>
            <person name="Morin E."/>
            <person name="Otillar R."/>
            <person name="Lindquist E.A."/>
            <person name="Sun H."/>
            <person name="LaButti K.M."/>
            <person name="Schmutz J."/>
            <person name="Jabbour D."/>
            <person name="Luo H."/>
            <person name="Baker S.E."/>
            <person name="Pisabarro A.G."/>
            <person name="Walton J.D."/>
            <person name="Blanchette R.A."/>
            <person name="Henrissat B."/>
            <person name="Martin F."/>
            <person name="Cullen D."/>
            <person name="Hibbett D.S."/>
            <person name="Grigoriev I.V."/>
        </authorList>
    </citation>
    <scope>NUCLEOTIDE SEQUENCE [LARGE SCALE GENOMIC DNA]</scope>
    <source>
        <strain evidence="3">FD-172 SS1</strain>
    </source>
</reference>
<feature type="compositionally biased region" description="Polar residues" evidence="1">
    <location>
        <begin position="339"/>
        <end position="349"/>
    </location>
</feature>
<name>A0A067MG88_BOTB1</name>
<dbReference type="InParanoid" id="A0A067MG88"/>
<dbReference type="AlphaFoldDB" id="A0A067MG88"/>
<dbReference type="Proteomes" id="UP000027195">
    <property type="component" value="Unassembled WGS sequence"/>
</dbReference>
<feature type="region of interest" description="Disordered" evidence="1">
    <location>
        <begin position="392"/>
        <end position="454"/>
    </location>
</feature>
<evidence type="ECO:0000313" key="2">
    <source>
        <dbReference type="EMBL" id="KDQ14534.1"/>
    </source>
</evidence>
<feature type="region of interest" description="Disordered" evidence="1">
    <location>
        <begin position="169"/>
        <end position="239"/>
    </location>
</feature>
<feature type="region of interest" description="Disordered" evidence="1">
    <location>
        <begin position="1"/>
        <end position="62"/>
    </location>
</feature>
<feature type="region of interest" description="Disordered" evidence="1">
    <location>
        <begin position="337"/>
        <end position="357"/>
    </location>
</feature>
<protein>
    <submittedName>
        <fullName evidence="2">Uncharacterized protein</fullName>
    </submittedName>
</protein>
<feature type="compositionally biased region" description="Low complexity" evidence="1">
    <location>
        <begin position="422"/>
        <end position="435"/>
    </location>
</feature>
<dbReference type="EMBL" id="KL198037">
    <property type="protein sequence ID" value="KDQ14534.1"/>
    <property type="molecule type" value="Genomic_DNA"/>
</dbReference>
<proteinExistence type="predicted"/>
<gene>
    <name evidence="2" type="ORF">BOTBODRAFT_174715</name>
</gene>
<evidence type="ECO:0000256" key="1">
    <source>
        <dbReference type="SAM" id="MobiDB-lite"/>
    </source>
</evidence>
<feature type="compositionally biased region" description="Basic and acidic residues" evidence="1">
    <location>
        <begin position="180"/>
        <end position="190"/>
    </location>
</feature>
<feature type="compositionally biased region" description="Polar residues" evidence="1">
    <location>
        <begin position="436"/>
        <end position="446"/>
    </location>
</feature>
<dbReference type="HOGENOM" id="CLU_523714_0_0_1"/>
<evidence type="ECO:0000313" key="3">
    <source>
        <dbReference type="Proteomes" id="UP000027195"/>
    </source>
</evidence>
<organism evidence="2 3">
    <name type="scientific">Botryobasidium botryosum (strain FD-172 SS1)</name>
    <dbReference type="NCBI Taxonomy" id="930990"/>
    <lineage>
        <taxon>Eukaryota</taxon>
        <taxon>Fungi</taxon>
        <taxon>Dikarya</taxon>
        <taxon>Basidiomycota</taxon>
        <taxon>Agaricomycotina</taxon>
        <taxon>Agaricomycetes</taxon>
        <taxon>Cantharellales</taxon>
        <taxon>Botryobasidiaceae</taxon>
        <taxon>Botryobasidium</taxon>
    </lineage>
</organism>
<sequence>MPALASSGHADYFSYKPRPTDPVRGRRRSRKPASDEPKLLLAAPAPPRARLSYSPLLTPPPPPAPVPCMAPAKTFRYSPGAYVSASLEPRHSTPPRPVRTERKVSPLSLSHSLDDVHLPLAPIRLSLPPRCLSGKLFDVEPEERVMIEKRALWPDLVGISSFDEDEECTLCESDDGSDSTVKDSSRDCSHSEASSLSTPSSLDSSKKLSPFSLSRSFGSTSISTSPPLESPPKSCSMRPLPAVSHPVAVSRSSFVAVSPTECPLTARSSEKCQPMRPLLEVRKSTDSAAAGKRRRSSFLSSAGFGALFSTVDSLIGLVQGAYTASAAVNVAGIEPIHATSPSPSCSQPKLKQKRAGQRVTPAQVAAVFPQISAVEVESTPKKRAIGMRLMAKPESTPAACSAPPPNTNLHPRSSSKSRRSRASSPARGPASSPKSTPRTMYRSSPLPSKPRALNCGPPVPAGRLCINAQVFHMMALENLMTRNGVMPKERADSDVFFVRMHRTWGRGSPLKKELRLQPQH</sequence>
<keyword evidence="3" id="KW-1185">Reference proteome</keyword>
<feature type="compositionally biased region" description="Low complexity" evidence="1">
    <location>
        <begin position="191"/>
        <end position="226"/>
    </location>
</feature>
<accession>A0A067MG88</accession>